<accession>A0AAD4EDK5</accession>
<protein>
    <recommendedName>
        <fullName evidence="4">G protein-coupled receptor</fullName>
    </recommendedName>
</protein>
<comment type="caution">
    <text evidence="2">The sequence shown here is derived from an EMBL/GenBank/DDBJ whole genome shotgun (WGS) entry which is preliminary data.</text>
</comment>
<feature type="chain" id="PRO_5042200635" description="G protein-coupled receptor" evidence="1">
    <location>
        <begin position="17"/>
        <end position="142"/>
    </location>
</feature>
<proteinExistence type="predicted"/>
<name>A0AAD4EDK5_9AGAM</name>
<keyword evidence="3" id="KW-1185">Reference proteome</keyword>
<dbReference type="RefSeq" id="XP_041229873.1">
    <property type="nucleotide sequence ID" value="XM_041371685.1"/>
</dbReference>
<evidence type="ECO:0000313" key="2">
    <source>
        <dbReference type="EMBL" id="KAG1904298.1"/>
    </source>
</evidence>
<evidence type="ECO:0000313" key="3">
    <source>
        <dbReference type="Proteomes" id="UP001195769"/>
    </source>
</evidence>
<evidence type="ECO:0000256" key="1">
    <source>
        <dbReference type="SAM" id="SignalP"/>
    </source>
</evidence>
<dbReference type="GeneID" id="64665983"/>
<evidence type="ECO:0008006" key="4">
    <source>
        <dbReference type="Google" id="ProtNLM"/>
    </source>
</evidence>
<dbReference type="AlphaFoldDB" id="A0AAD4EDK5"/>
<dbReference type="EMBL" id="JABBWK010000010">
    <property type="protein sequence ID" value="KAG1904298.1"/>
    <property type="molecule type" value="Genomic_DNA"/>
</dbReference>
<gene>
    <name evidence="2" type="ORF">F5891DRAFT_39765</name>
</gene>
<organism evidence="2 3">
    <name type="scientific">Suillus fuscotomentosus</name>
    <dbReference type="NCBI Taxonomy" id="1912939"/>
    <lineage>
        <taxon>Eukaryota</taxon>
        <taxon>Fungi</taxon>
        <taxon>Dikarya</taxon>
        <taxon>Basidiomycota</taxon>
        <taxon>Agaricomycotina</taxon>
        <taxon>Agaricomycetes</taxon>
        <taxon>Agaricomycetidae</taxon>
        <taxon>Boletales</taxon>
        <taxon>Suillineae</taxon>
        <taxon>Suillaceae</taxon>
        <taxon>Suillus</taxon>
    </lineage>
</organism>
<dbReference type="Proteomes" id="UP001195769">
    <property type="component" value="Unassembled WGS sequence"/>
</dbReference>
<sequence length="142" mass="16344">MSSVLIVCGLILYLATEYLERSTSWAFIDTTFRSFVYPDQSLECRVDEQQQALALMYTVASGTNEVIVLIIMHPPRGSDSSIDERRQTFTNQYHDLELIFPIVMVPAVLITKLSFDYFERHNKRTPSCISELCCQFTFSQPN</sequence>
<reference evidence="2" key="1">
    <citation type="journal article" date="2020" name="New Phytol.">
        <title>Comparative genomics reveals dynamic genome evolution in host specialist ectomycorrhizal fungi.</title>
        <authorList>
            <person name="Lofgren L.A."/>
            <person name="Nguyen N.H."/>
            <person name="Vilgalys R."/>
            <person name="Ruytinx J."/>
            <person name="Liao H.L."/>
            <person name="Branco S."/>
            <person name="Kuo A."/>
            <person name="LaButti K."/>
            <person name="Lipzen A."/>
            <person name="Andreopoulos W."/>
            <person name="Pangilinan J."/>
            <person name="Riley R."/>
            <person name="Hundley H."/>
            <person name="Na H."/>
            <person name="Barry K."/>
            <person name="Grigoriev I.V."/>
            <person name="Stajich J.E."/>
            <person name="Kennedy P.G."/>
        </authorList>
    </citation>
    <scope>NUCLEOTIDE SEQUENCE</scope>
    <source>
        <strain evidence="2">FC203</strain>
    </source>
</reference>
<feature type="signal peptide" evidence="1">
    <location>
        <begin position="1"/>
        <end position="16"/>
    </location>
</feature>
<keyword evidence="1" id="KW-0732">Signal</keyword>